<dbReference type="Proteomes" id="UP000193411">
    <property type="component" value="Unassembled WGS sequence"/>
</dbReference>
<dbReference type="InterPro" id="IPR032473">
    <property type="entry name" value="Argonaute_Mid_dom"/>
</dbReference>
<gene>
    <name evidence="4" type="ORF">BCR44DRAFT_115812</name>
</gene>
<dbReference type="InterPro" id="IPR003165">
    <property type="entry name" value="Piwi"/>
</dbReference>
<dbReference type="Gene3D" id="3.30.420.10">
    <property type="entry name" value="Ribonuclease H-like superfamily/Ribonuclease H"/>
    <property type="match status" value="1"/>
</dbReference>
<evidence type="ECO:0000259" key="3">
    <source>
        <dbReference type="PROSITE" id="PS50822"/>
    </source>
</evidence>
<dbReference type="PROSITE" id="PS50821">
    <property type="entry name" value="PAZ"/>
    <property type="match status" value="1"/>
</dbReference>
<dbReference type="PROSITE" id="PS50822">
    <property type="entry name" value="PIWI"/>
    <property type="match status" value="1"/>
</dbReference>
<dbReference type="EMBL" id="MCFL01000026">
    <property type="protein sequence ID" value="ORZ34800.1"/>
    <property type="molecule type" value="Genomic_DNA"/>
</dbReference>
<feature type="domain" description="Piwi" evidence="3">
    <location>
        <begin position="593"/>
        <end position="894"/>
    </location>
</feature>
<dbReference type="InterPro" id="IPR045246">
    <property type="entry name" value="Piwi_ago-like"/>
</dbReference>
<dbReference type="InterPro" id="IPR036085">
    <property type="entry name" value="PAZ_dom_sf"/>
</dbReference>
<dbReference type="Pfam" id="PF02170">
    <property type="entry name" value="PAZ"/>
    <property type="match status" value="1"/>
</dbReference>
<dbReference type="CDD" id="cd04657">
    <property type="entry name" value="Piwi_ago-like"/>
    <property type="match status" value="1"/>
</dbReference>
<dbReference type="STRING" id="765915.A0A1Y2HJP6"/>
<dbReference type="InterPro" id="IPR036397">
    <property type="entry name" value="RNaseH_sf"/>
</dbReference>
<dbReference type="GO" id="GO:0003723">
    <property type="term" value="F:RNA binding"/>
    <property type="evidence" value="ECO:0007669"/>
    <property type="project" value="InterPro"/>
</dbReference>
<comment type="caution">
    <text evidence="4">The sequence shown here is derived from an EMBL/GenBank/DDBJ whole genome shotgun (WGS) entry which is preliminary data.</text>
</comment>
<proteinExistence type="inferred from homology"/>
<dbReference type="CDD" id="cd02846">
    <property type="entry name" value="PAZ_argonaute_like"/>
    <property type="match status" value="1"/>
</dbReference>
<evidence type="ECO:0000259" key="2">
    <source>
        <dbReference type="PROSITE" id="PS50821"/>
    </source>
</evidence>
<dbReference type="PANTHER" id="PTHR22891">
    <property type="entry name" value="EUKARYOTIC TRANSLATION INITIATION FACTOR 2C"/>
    <property type="match status" value="1"/>
</dbReference>
<evidence type="ECO:0000313" key="5">
    <source>
        <dbReference type="Proteomes" id="UP000193411"/>
    </source>
</evidence>
<dbReference type="Pfam" id="PF02171">
    <property type="entry name" value="Piwi"/>
    <property type="match status" value="1"/>
</dbReference>
<dbReference type="SMART" id="SM01163">
    <property type="entry name" value="DUF1785"/>
    <property type="match status" value="1"/>
</dbReference>
<evidence type="ECO:0000256" key="1">
    <source>
        <dbReference type="RuleBase" id="RU361178"/>
    </source>
</evidence>
<name>A0A1Y2HJP6_9FUNG</name>
<dbReference type="Gene3D" id="3.40.50.2300">
    <property type="match status" value="1"/>
</dbReference>
<dbReference type="InterPro" id="IPR012337">
    <property type="entry name" value="RNaseH-like_sf"/>
</dbReference>
<dbReference type="SUPFAM" id="SSF53098">
    <property type="entry name" value="Ribonuclease H-like"/>
    <property type="match status" value="1"/>
</dbReference>
<dbReference type="InterPro" id="IPR014811">
    <property type="entry name" value="ArgoL1"/>
</dbReference>
<dbReference type="Pfam" id="PF08699">
    <property type="entry name" value="ArgoL1"/>
    <property type="match status" value="1"/>
</dbReference>
<feature type="domain" description="PAZ" evidence="2">
    <location>
        <begin position="295"/>
        <end position="422"/>
    </location>
</feature>
<dbReference type="OrthoDB" id="10252740at2759"/>
<accession>A0A1Y2HJP6</accession>
<dbReference type="SMART" id="SM00950">
    <property type="entry name" value="Piwi"/>
    <property type="match status" value="1"/>
</dbReference>
<dbReference type="InterPro" id="IPR003100">
    <property type="entry name" value="PAZ_dom"/>
</dbReference>
<organism evidence="4 5">
    <name type="scientific">Catenaria anguillulae PL171</name>
    <dbReference type="NCBI Taxonomy" id="765915"/>
    <lineage>
        <taxon>Eukaryota</taxon>
        <taxon>Fungi</taxon>
        <taxon>Fungi incertae sedis</taxon>
        <taxon>Blastocladiomycota</taxon>
        <taxon>Blastocladiomycetes</taxon>
        <taxon>Blastocladiales</taxon>
        <taxon>Catenariaceae</taxon>
        <taxon>Catenaria</taxon>
    </lineage>
</organism>
<dbReference type="Pfam" id="PF16487">
    <property type="entry name" value="ArgoMid"/>
    <property type="match status" value="1"/>
</dbReference>
<comment type="similarity">
    <text evidence="1">Belongs to the argonaute family.</text>
</comment>
<dbReference type="SUPFAM" id="SSF101690">
    <property type="entry name" value="PAZ domain"/>
    <property type="match status" value="1"/>
</dbReference>
<sequence>MPGPPKTAAQLQQEAQLAALTRAYSTPLAVPAPAVPVLPKVTDLIPELPPVPAGGYTRKEANKLFETLVQVPRRPSWCTTGEPVTVKANSVTIQLTNPDLVIHNYEFRLEPSITGPRLRDAFELWRREYLPNAADPGTHVTFDGKRYMYASSALYAIQVGQAREWQAAMAIGGGGGRAGRGGRGGGQQRLQRVVKIKVKLLGVLPIKDAIDYMQGIASREHSIFSYTGAVDNIFRTAATSILTPSGRVLYDRRQKQVTENGLEVVPGYTQAIRAGSDNLLLIVDVTSCVFYEPMPLSDLIKQAFNHSAKHSLSYHEQQQLRRALKNLNVYPTYVESSKRKKYAIQDITQSAADSTFFSLDGVNTSVADYFMREYNIRLQYPHLPCVIAKGGAASSSRARRSTTNDTNVPQIYLPLELCMLVPGQTAARSFGNIDHNKFKPSAMAPAERALMIERGLQQIYDPPMDILTAFGLQPTFQLQEIQGRMLEAPKLLYHPDSIAPTLVPDGGKWDMEQHKVYRGVTLERWAVLPFVPCDPIKVAKFIKQWAGRMRDVGIQVLDHQPPILPPADPEADIELAIQHAYLQAGREVAHPDLLVFILPNKGFALYHGIKRACDVTFGVASQCITLKTVQDARMLHIDNLCLKVNVKLPNGINVRMDPSYMPCVATIPTMFMGADVTHPAQEIRSPSIASVVGSMDAVGAKYACATRIQPIRMEIILDMGSMVLELLQKFYLQTGTKPQRIIFYRDGISEGQFTEVIRTEVTAIRKAFKALDPNYEPKLTFIIVQKRHHTRFFPLEGAPMDRLGNPMPGLLVDCKVTHPFEFDFYIQSHQTFQGLAKPTRYSVLVDDNRFDPNHLAELSYRSCFLYPRGTRSVSMVPAAFYAHVTAARAKAHVIDGERNGQRFFALSTIKPELEKAMYFM</sequence>
<dbReference type="AlphaFoldDB" id="A0A1Y2HJP6"/>
<keyword evidence="5" id="KW-1185">Reference proteome</keyword>
<dbReference type="Gene3D" id="2.170.260.10">
    <property type="entry name" value="paz domain"/>
    <property type="match status" value="1"/>
</dbReference>
<protein>
    <submittedName>
        <fullName evidence="4">Piwi domain-domain-containing protein</fullName>
    </submittedName>
</protein>
<evidence type="ECO:0000313" key="4">
    <source>
        <dbReference type="EMBL" id="ORZ34800.1"/>
    </source>
</evidence>
<dbReference type="SMART" id="SM00949">
    <property type="entry name" value="PAZ"/>
    <property type="match status" value="1"/>
</dbReference>
<reference evidence="4 5" key="1">
    <citation type="submission" date="2016-07" db="EMBL/GenBank/DDBJ databases">
        <title>Pervasive Adenine N6-methylation of Active Genes in Fungi.</title>
        <authorList>
            <consortium name="DOE Joint Genome Institute"/>
            <person name="Mondo S.J."/>
            <person name="Dannebaum R.O."/>
            <person name="Kuo R.C."/>
            <person name="Labutti K."/>
            <person name="Haridas S."/>
            <person name="Kuo A."/>
            <person name="Salamov A."/>
            <person name="Ahrendt S.R."/>
            <person name="Lipzen A."/>
            <person name="Sullivan W."/>
            <person name="Andreopoulos W.B."/>
            <person name="Clum A."/>
            <person name="Lindquist E."/>
            <person name="Daum C."/>
            <person name="Ramamoorthy G.K."/>
            <person name="Gryganskyi A."/>
            <person name="Culley D."/>
            <person name="Magnuson J.K."/>
            <person name="James T.Y."/>
            <person name="O'Malley M.A."/>
            <person name="Stajich J.E."/>
            <person name="Spatafora J.W."/>
            <person name="Visel A."/>
            <person name="Grigoriev I.V."/>
        </authorList>
    </citation>
    <scope>NUCLEOTIDE SEQUENCE [LARGE SCALE GENOMIC DNA]</scope>
    <source>
        <strain evidence="4 5">PL171</strain>
    </source>
</reference>